<proteinExistence type="predicted"/>
<dbReference type="AlphaFoldDB" id="A0A7D8UVN0"/>
<dbReference type="InterPro" id="IPR036291">
    <property type="entry name" value="NAD(P)-bd_dom_sf"/>
</dbReference>
<dbReference type="EMBL" id="QGMG01000120">
    <property type="protein sequence ID" value="TVY56985.1"/>
    <property type="molecule type" value="Genomic_DNA"/>
</dbReference>
<dbReference type="InterPro" id="IPR002347">
    <property type="entry name" value="SDR_fam"/>
</dbReference>
<dbReference type="PANTHER" id="PTHR45458">
    <property type="entry name" value="SHORT-CHAIN DEHYDROGENASE/REDUCTASE SDR"/>
    <property type="match status" value="1"/>
</dbReference>
<name>A0A7D8UVN0_9HELO</name>
<evidence type="ECO:0000313" key="2">
    <source>
        <dbReference type="Proteomes" id="UP000481288"/>
    </source>
</evidence>
<dbReference type="InterPro" id="IPR052184">
    <property type="entry name" value="SDR_enzymes"/>
</dbReference>
<organism evidence="1 2">
    <name type="scientific">Lachnellula cervina</name>
    <dbReference type="NCBI Taxonomy" id="1316786"/>
    <lineage>
        <taxon>Eukaryota</taxon>
        <taxon>Fungi</taxon>
        <taxon>Dikarya</taxon>
        <taxon>Ascomycota</taxon>
        <taxon>Pezizomycotina</taxon>
        <taxon>Leotiomycetes</taxon>
        <taxon>Helotiales</taxon>
        <taxon>Lachnaceae</taxon>
        <taxon>Lachnellula</taxon>
    </lineage>
</organism>
<dbReference type="PANTHER" id="PTHR45458:SF3">
    <property type="entry name" value="CHAIN DEHYDROGENASE (ATSC), PUTATIVE-RELATED"/>
    <property type="match status" value="1"/>
</dbReference>
<sequence length="219" mass="23369">MVSYAVTGASRGLGLQEAAQKVASVTGGSLDVLINNGAYLDVETPALLPTALSAPENVEKVHKAFHKGVDTNVLGAIHVTNTFLPLILKGTQKKIVHISTAMGDTAWVTKAGVWGGLTYSATKAMLNLVVAKFAVELEGQGVLIFSLSPGWVDTDDFEPTPEAKAAEGYLLSLFQKYDPTVKGRITPEVSVRDQLETIGKVTTEVSGRMISQHGNENWF</sequence>
<dbReference type="GO" id="GO:0016616">
    <property type="term" value="F:oxidoreductase activity, acting on the CH-OH group of donors, NAD or NADP as acceptor"/>
    <property type="evidence" value="ECO:0007669"/>
    <property type="project" value="TreeGrafter"/>
</dbReference>
<dbReference type="Pfam" id="PF00106">
    <property type="entry name" value="adh_short"/>
    <property type="match status" value="1"/>
</dbReference>
<comment type="caution">
    <text evidence="1">The sequence shown here is derived from an EMBL/GenBank/DDBJ whole genome shotgun (WGS) entry which is preliminary data.</text>
</comment>
<reference evidence="1 2" key="1">
    <citation type="submission" date="2018-05" db="EMBL/GenBank/DDBJ databases">
        <title>Whole genome sequencing for identification of molecular markers to develop diagnostic detection tools for the regulated plant pathogen Lachnellula willkommii.</title>
        <authorList>
            <person name="Giroux E."/>
            <person name="Bilodeau G."/>
        </authorList>
    </citation>
    <scope>NUCLEOTIDE SEQUENCE [LARGE SCALE GENOMIC DNA]</scope>
    <source>
        <strain evidence="1 2">CBS 625.97</strain>
    </source>
</reference>
<dbReference type="SUPFAM" id="SSF51735">
    <property type="entry name" value="NAD(P)-binding Rossmann-fold domains"/>
    <property type="match status" value="1"/>
</dbReference>
<dbReference type="PRINTS" id="PR00081">
    <property type="entry name" value="GDHRDH"/>
</dbReference>
<protein>
    <submittedName>
        <fullName evidence="1">Putative oxidoreductase</fullName>
    </submittedName>
</protein>
<dbReference type="Proteomes" id="UP000481288">
    <property type="component" value="Unassembled WGS sequence"/>
</dbReference>
<dbReference type="OrthoDB" id="7289984at2759"/>
<gene>
    <name evidence="1" type="ORF">LCER1_G003330</name>
</gene>
<evidence type="ECO:0000313" key="1">
    <source>
        <dbReference type="EMBL" id="TVY56985.1"/>
    </source>
</evidence>
<accession>A0A7D8UVN0</accession>
<keyword evidence="2" id="KW-1185">Reference proteome</keyword>
<dbReference type="Gene3D" id="3.40.50.720">
    <property type="entry name" value="NAD(P)-binding Rossmann-like Domain"/>
    <property type="match status" value="1"/>
</dbReference>